<keyword evidence="3" id="KW-0677">Repeat</keyword>
<dbReference type="Pfam" id="PF18052">
    <property type="entry name" value="Rx_N"/>
    <property type="match status" value="1"/>
</dbReference>
<dbReference type="GO" id="GO:0043531">
    <property type="term" value="F:ADP binding"/>
    <property type="evidence" value="ECO:0007669"/>
    <property type="project" value="InterPro"/>
</dbReference>
<dbReference type="Gene3D" id="1.20.5.4130">
    <property type="match status" value="1"/>
</dbReference>
<dbReference type="SUPFAM" id="SSF52058">
    <property type="entry name" value="L domain-like"/>
    <property type="match status" value="1"/>
</dbReference>
<feature type="region of interest" description="Disordered" evidence="7">
    <location>
        <begin position="776"/>
        <end position="821"/>
    </location>
</feature>
<keyword evidence="5" id="KW-0611">Plant defense</keyword>
<evidence type="ECO:0000259" key="10">
    <source>
        <dbReference type="Pfam" id="PF23559"/>
    </source>
</evidence>
<dbReference type="InterPro" id="IPR032675">
    <property type="entry name" value="LRR_dom_sf"/>
</dbReference>
<dbReference type="GO" id="GO:0006952">
    <property type="term" value="P:defense response"/>
    <property type="evidence" value="ECO:0007669"/>
    <property type="project" value="UniProtKB-KW"/>
</dbReference>
<evidence type="ECO:0000256" key="4">
    <source>
        <dbReference type="ARBA" id="ARBA00022741"/>
    </source>
</evidence>
<feature type="domain" description="NB-ARC" evidence="8">
    <location>
        <begin position="234"/>
        <end position="311"/>
    </location>
</feature>
<evidence type="ECO:0000259" key="9">
    <source>
        <dbReference type="Pfam" id="PF18052"/>
    </source>
</evidence>
<accession>A0A0U2JFQ1</accession>
<dbReference type="InterPro" id="IPR002182">
    <property type="entry name" value="NB-ARC"/>
</dbReference>
<dbReference type="Gene3D" id="3.80.10.10">
    <property type="entry name" value="Ribonuclease Inhibitor"/>
    <property type="match status" value="1"/>
</dbReference>
<dbReference type="Pfam" id="PF00931">
    <property type="entry name" value="NB-ARC"/>
    <property type="match status" value="1"/>
</dbReference>
<dbReference type="Pfam" id="PF23598">
    <property type="entry name" value="LRR_14"/>
    <property type="match status" value="1"/>
</dbReference>
<reference evidence="12" key="1">
    <citation type="submission" date="2015-01" db="EMBL/GenBank/DDBJ databases">
        <authorList>
            <person name="Xiang T."/>
            <person name="Song Y."/>
            <person name="Huang L."/>
            <person name="Wang B."/>
            <person name="Wu P."/>
        </authorList>
    </citation>
    <scope>NUCLEOTIDE SEQUENCE</scope>
</reference>
<gene>
    <name evidence="12" type="primary">Os11g43700</name>
</gene>
<proteinExistence type="inferred from homology"/>
<feature type="domain" description="Disease resistance R13L4/SHOC-2-like LRR" evidence="11">
    <location>
        <begin position="445"/>
        <end position="778"/>
    </location>
</feature>
<dbReference type="PANTHER" id="PTHR19338">
    <property type="entry name" value="TRANSLOCASE OF INNER MITOCHONDRIAL MEMBRANE 13 HOMOLOG"/>
    <property type="match status" value="1"/>
</dbReference>
<evidence type="ECO:0000313" key="12">
    <source>
        <dbReference type="EMBL" id="ALO70177.1"/>
    </source>
</evidence>
<comment type="similarity">
    <text evidence="1">Belongs to the disease resistance NB-LRR family.</text>
</comment>
<dbReference type="Gene3D" id="1.10.8.430">
    <property type="entry name" value="Helical domain of apoptotic protease-activating factors"/>
    <property type="match status" value="1"/>
</dbReference>
<keyword evidence="6" id="KW-0175">Coiled coil</keyword>
<keyword evidence="4" id="KW-0547">Nucleotide-binding</keyword>
<dbReference type="AlphaFoldDB" id="A0A0U2JFQ1"/>
<name>A0A0U2JFQ1_ORYSA</name>
<dbReference type="InterPro" id="IPR055414">
    <property type="entry name" value="LRR_R13L4/SHOC2-like"/>
</dbReference>
<evidence type="ECO:0000256" key="5">
    <source>
        <dbReference type="ARBA" id="ARBA00022821"/>
    </source>
</evidence>
<feature type="domain" description="Disease resistance N-terminal" evidence="9">
    <location>
        <begin position="7"/>
        <end position="91"/>
    </location>
</feature>
<dbReference type="CDD" id="cd14798">
    <property type="entry name" value="RX-CC_like"/>
    <property type="match status" value="1"/>
</dbReference>
<sequence>MELAMGAIGSVLPRLAELLKEEYKLQKGVKNDVESLSRELAAMHIALERVAKVPREMVELDVKLWASNVRELSYAIEDAIDAFVVRVAEGSNLVDPINQGFFKRILRKTRICDIKELADEVAELRARYKFDAAAAATTPATATVDPRILALYKDITELVGIEEARDELIGMLSRPADDDQLNIVSVVGFGGLGKTTLAKVVYDKLRGQFDCAAFVSVGQNPDLKKVLTDMIYDLDRQRYIIIIDDIWDEKLWEYIKCAFYRNKLCSRIITTTRKVTVSKACCSHDDAIYRMKPLSDDASKRLFYKRIFKHDNGCPPELEQVSIGILKECAGMPLAIITIASLLANKQDDVLVELGENYFYELINRSMIQPWDENDFMYYKDGYDNAIISCRVHDMVLDLILSLSNEENFVTILDQERGASSLSKAHRISLRDCNVVHTIPEATVPKESYHLKHLGNLFHLRYLRLHCGCITKLPNEIGNLQFLQTLDVHRSRSIKELPPAIYQLRRLMFLYFPENISLSDRIGELTSLLELSPVDVFRRTSSIDVNGDSFSLLKALGNLTELRDLTIQVWSSEVSSIGRILGEVLCNLHKLRRLILRGVHGIVHLDSLPEFLDLPQHIHVLGIKPMYFFTVLPVWFNFPIDLPYLSFLDLSICDMRQEHVEKLGRLPALQVLWIQINRESEWLVIGAGAFPSLTDCTFIQYCGLVFQPGAMPKVRKLEFNINVVDSEDINFDVGLGNLASIEEVTIDLLCEDAVEWEVEEVENVLRHVADIHPKHPTLEMRRSDEDKMVLDDEEEQQSEDPMEDSDMEENRAPDSMASESS</sequence>
<evidence type="ECO:0000256" key="1">
    <source>
        <dbReference type="ARBA" id="ARBA00008894"/>
    </source>
</evidence>
<evidence type="ECO:0000256" key="2">
    <source>
        <dbReference type="ARBA" id="ARBA00022614"/>
    </source>
</evidence>
<feature type="compositionally biased region" description="Acidic residues" evidence="7">
    <location>
        <begin position="791"/>
        <end position="807"/>
    </location>
</feature>
<dbReference type="SUPFAM" id="SSF52540">
    <property type="entry name" value="P-loop containing nucleoside triphosphate hydrolases"/>
    <property type="match status" value="1"/>
</dbReference>
<evidence type="ECO:0000256" key="3">
    <source>
        <dbReference type="ARBA" id="ARBA00022737"/>
    </source>
</evidence>
<feature type="compositionally biased region" description="Basic and acidic residues" evidence="7">
    <location>
        <begin position="776"/>
        <end position="790"/>
    </location>
</feature>
<dbReference type="PRINTS" id="PR00364">
    <property type="entry name" value="DISEASERSIST"/>
</dbReference>
<evidence type="ECO:0000256" key="7">
    <source>
        <dbReference type="SAM" id="MobiDB-lite"/>
    </source>
</evidence>
<dbReference type="InterPro" id="IPR027417">
    <property type="entry name" value="P-loop_NTPase"/>
</dbReference>
<evidence type="ECO:0000256" key="6">
    <source>
        <dbReference type="ARBA" id="ARBA00023054"/>
    </source>
</evidence>
<feature type="domain" description="Disease resistance protein winged helix" evidence="10">
    <location>
        <begin position="343"/>
        <end position="400"/>
    </location>
</feature>
<dbReference type="InterPro" id="IPR041118">
    <property type="entry name" value="Rx_N"/>
</dbReference>
<dbReference type="InterPro" id="IPR038005">
    <property type="entry name" value="RX-like_CC"/>
</dbReference>
<dbReference type="Pfam" id="PF23559">
    <property type="entry name" value="WHD_DRP"/>
    <property type="match status" value="1"/>
</dbReference>
<dbReference type="EMBL" id="KP401741">
    <property type="protein sequence ID" value="ALO70177.1"/>
    <property type="molecule type" value="Genomic_DNA"/>
</dbReference>
<protein>
    <submittedName>
        <fullName evidence="12">NBS-LRR-like resistance protein</fullName>
    </submittedName>
</protein>
<evidence type="ECO:0000259" key="8">
    <source>
        <dbReference type="Pfam" id="PF00931"/>
    </source>
</evidence>
<keyword evidence="2" id="KW-0433">Leucine-rich repeat</keyword>
<dbReference type="Gene3D" id="3.40.50.300">
    <property type="entry name" value="P-loop containing nucleotide triphosphate hydrolases"/>
    <property type="match status" value="1"/>
</dbReference>
<dbReference type="GO" id="GO:0051707">
    <property type="term" value="P:response to other organism"/>
    <property type="evidence" value="ECO:0007669"/>
    <property type="project" value="UniProtKB-ARBA"/>
</dbReference>
<dbReference type="PANTHER" id="PTHR19338:SF75">
    <property type="entry name" value="OS08G0170100 PROTEIN"/>
    <property type="match status" value="1"/>
</dbReference>
<dbReference type="InterPro" id="IPR042197">
    <property type="entry name" value="Apaf_helical"/>
</dbReference>
<dbReference type="InterPro" id="IPR058922">
    <property type="entry name" value="WHD_DRP"/>
</dbReference>
<organism evidence="12">
    <name type="scientific">Oryza sativa</name>
    <name type="common">Rice</name>
    <dbReference type="NCBI Taxonomy" id="4530"/>
    <lineage>
        <taxon>Eukaryota</taxon>
        <taxon>Viridiplantae</taxon>
        <taxon>Streptophyta</taxon>
        <taxon>Embryophyta</taxon>
        <taxon>Tracheophyta</taxon>
        <taxon>Spermatophyta</taxon>
        <taxon>Magnoliopsida</taxon>
        <taxon>Liliopsida</taxon>
        <taxon>Poales</taxon>
        <taxon>Poaceae</taxon>
        <taxon>BOP clade</taxon>
        <taxon>Oryzoideae</taxon>
        <taxon>Oryzeae</taxon>
        <taxon>Oryzinae</taxon>
        <taxon>Oryza</taxon>
    </lineage>
</organism>
<evidence type="ECO:0000259" key="11">
    <source>
        <dbReference type="Pfam" id="PF23598"/>
    </source>
</evidence>